<dbReference type="GO" id="GO:0019901">
    <property type="term" value="F:protein kinase binding"/>
    <property type="evidence" value="ECO:0007669"/>
    <property type="project" value="InterPro"/>
</dbReference>
<dbReference type="PANTHER" id="PTHR15537">
    <property type="entry name" value="F-BOX ONLY PROTEIN 7"/>
    <property type="match status" value="1"/>
</dbReference>
<evidence type="ECO:0000313" key="2">
    <source>
        <dbReference type="EMBL" id="CAH0765079.1"/>
    </source>
</evidence>
<dbReference type="SUPFAM" id="SSF81383">
    <property type="entry name" value="F-box domain"/>
    <property type="match status" value="1"/>
</dbReference>
<evidence type="ECO:0000259" key="1">
    <source>
        <dbReference type="PROSITE" id="PS50181"/>
    </source>
</evidence>
<accession>A0A9P0C8F2</accession>
<dbReference type="Gene3D" id="3.40.1000.30">
    <property type="match status" value="1"/>
</dbReference>
<keyword evidence="3" id="KW-1185">Reference proteome</keyword>
<evidence type="ECO:0000313" key="3">
    <source>
        <dbReference type="Proteomes" id="UP001152759"/>
    </source>
</evidence>
<dbReference type="AlphaFoldDB" id="A0A9P0C8F2"/>
<dbReference type="EMBL" id="OU963863">
    <property type="protein sequence ID" value="CAH0765079.1"/>
    <property type="molecule type" value="Genomic_DNA"/>
</dbReference>
<protein>
    <recommendedName>
        <fullName evidence="1">F-box domain-containing protein</fullName>
    </recommendedName>
</protein>
<reference evidence="2" key="1">
    <citation type="submission" date="2021-12" db="EMBL/GenBank/DDBJ databases">
        <authorList>
            <person name="King R."/>
        </authorList>
    </citation>
    <scope>NUCLEOTIDE SEQUENCE</scope>
</reference>
<dbReference type="InterPro" id="IPR001810">
    <property type="entry name" value="F-box_dom"/>
</dbReference>
<dbReference type="PROSITE" id="PS50181">
    <property type="entry name" value="FBOX"/>
    <property type="match status" value="1"/>
</dbReference>
<organism evidence="2 3">
    <name type="scientific">Bemisia tabaci</name>
    <name type="common">Sweetpotato whitefly</name>
    <name type="synonym">Aleurodes tabaci</name>
    <dbReference type="NCBI Taxonomy" id="7038"/>
    <lineage>
        <taxon>Eukaryota</taxon>
        <taxon>Metazoa</taxon>
        <taxon>Ecdysozoa</taxon>
        <taxon>Arthropoda</taxon>
        <taxon>Hexapoda</taxon>
        <taxon>Insecta</taxon>
        <taxon>Pterygota</taxon>
        <taxon>Neoptera</taxon>
        <taxon>Paraneoptera</taxon>
        <taxon>Hemiptera</taxon>
        <taxon>Sternorrhyncha</taxon>
        <taxon>Aleyrodoidea</taxon>
        <taxon>Aleyrodidae</taxon>
        <taxon>Aleyrodinae</taxon>
        <taxon>Bemisia</taxon>
    </lineage>
</organism>
<feature type="domain" description="F-box" evidence="1">
    <location>
        <begin position="201"/>
        <end position="247"/>
    </location>
</feature>
<proteinExistence type="predicted"/>
<dbReference type="InterPro" id="IPR036047">
    <property type="entry name" value="F-box-like_dom_sf"/>
</dbReference>
<sequence length="339" mass="37834">MDKILSLAESTADRLPRHVELVLSILRKSVGDDPRVLVEKSFIFLCAVNFFECGFALDDDMTGARAHNLVPTFDLRSVHASCVKAAGSLKCEAPDLPLTLRAAVDRDFRLVVVPAAGACILNFLLLPSPEEKRPTIVFSVAIHPLAFLAPSFDCHDPCSSSRQRPSRESFRNLRELSLCIKDSIVNPATNIALAAEPVVNTRSITGLPYEVLLHLASLLDVSSILRLTSTCKELLGFGRDTFLWKMLLRRDLGVDMDCSMAYEDLVEEYKMRTRPPKITCCCSSPYFRSIEDFQPRRYFTNRSSDSESFNSIGPYVIALRQASPNLSVSNDYSNNMSRQ</sequence>
<name>A0A9P0C8F2_BEMTA</name>
<dbReference type="Gene3D" id="1.20.1280.50">
    <property type="match status" value="1"/>
</dbReference>
<dbReference type="KEGG" id="btab:109031869"/>
<dbReference type="PANTHER" id="PTHR15537:SF2">
    <property type="entry name" value="F-BOX ONLY PROTEIN 7"/>
    <property type="match status" value="1"/>
</dbReference>
<dbReference type="Proteomes" id="UP001152759">
    <property type="component" value="Chromosome 2"/>
</dbReference>
<dbReference type="InterPro" id="IPR047118">
    <property type="entry name" value="Fbxo7"/>
</dbReference>
<dbReference type="Pfam" id="PF12937">
    <property type="entry name" value="F-box-like"/>
    <property type="match status" value="1"/>
</dbReference>
<dbReference type="GO" id="GO:1903599">
    <property type="term" value="P:positive regulation of autophagy of mitochondrion"/>
    <property type="evidence" value="ECO:0007669"/>
    <property type="project" value="TreeGrafter"/>
</dbReference>
<gene>
    <name evidence="2" type="ORF">BEMITA_LOCUS3352</name>
</gene>